<gene>
    <name evidence="6" type="ORF">KUV50_02285</name>
</gene>
<dbReference type="AlphaFoldDB" id="A0A953HRG5"/>
<dbReference type="PANTHER" id="PTHR37326">
    <property type="entry name" value="BLL3975 PROTEIN"/>
    <property type="match status" value="1"/>
</dbReference>
<proteinExistence type="predicted"/>
<dbReference type="Pfam" id="PF24827">
    <property type="entry name" value="AstE_AspA_cat"/>
    <property type="match status" value="1"/>
</dbReference>
<sequence length="312" mass="34377">MSTSFQHIMPITFDSGEEGPHLLILAGVHGDELEPVQVGLKLTTQLAGAIKIRKGTLTIVPIVNRPAYKNKSRTAEDGLDLARTFPGRKEGSKTEQIAWEISQLIRSVDFLIDMHTGGKTYEIYPLSGYVLHRDEKILEIQRTMATTFGLPVQWGTSPELNGRTISVARDAGIPAIYTEYGGGGQQNEEIVEVLYEGCLRVLVELKMIPDRKMHSPEPQYIVEDTREASGHLQIMYPSPLKGDFITHAQLGAMVKKGDLIGEVHDSKAGKGVEISAREDGLLFLIRRRPFVNKNEATAGILPITQPGTITLP</sequence>
<keyword evidence="3" id="KW-0378">Hydrolase</keyword>
<comment type="cofactor">
    <cofactor evidence="1">
        <name>Zn(2+)</name>
        <dbReference type="ChEBI" id="CHEBI:29105"/>
    </cofactor>
</comment>
<dbReference type="PIRSF" id="PIRSF039012">
    <property type="entry name" value="ASP"/>
    <property type="match status" value="1"/>
</dbReference>
<keyword evidence="4" id="KW-0862">Zinc</keyword>
<accession>A0A953HRG5</accession>
<evidence type="ECO:0000256" key="3">
    <source>
        <dbReference type="ARBA" id="ARBA00022801"/>
    </source>
</evidence>
<organism evidence="6 7">
    <name type="scientific">Membranihabitans marinus</name>
    <dbReference type="NCBI Taxonomy" id="1227546"/>
    <lineage>
        <taxon>Bacteria</taxon>
        <taxon>Pseudomonadati</taxon>
        <taxon>Bacteroidota</taxon>
        <taxon>Saprospiria</taxon>
        <taxon>Saprospirales</taxon>
        <taxon>Saprospiraceae</taxon>
        <taxon>Membranihabitans</taxon>
    </lineage>
</organism>
<keyword evidence="2" id="KW-0479">Metal-binding</keyword>
<dbReference type="InterPro" id="IPR053138">
    <property type="entry name" value="N-alpha-Ac-DABA_deacetylase"/>
</dbReference>
<dbReference type="InterPro" id="IPR043795">
    <property type="entry name" value="N-alpha-Ac-DABA-like"/>
</dbReference>
<feature type="domain" description="Succinylglutamate desuccinylase/Aspartoacylase catalytic" evidence="5">
    <location>
        <begin position="19"/>
        <end position="203"/>
    </location>
</feature>
<protein>
    <submittedName>
        <fullName evidence="6">Succinylglutamate desuccinylase/aspartoacylase family protein</fullName>
    </submittedName>
</protein>
<keyword evidence="7" id="KW-1185">Reference proteome</keyword>
<evidence type="ECO:0000313" key="7">
    <source>
        <dbReference type="Proteomes" id="UP000753961"/>
    </source>
</evidence>
<dbReference type="Gene3D" id="3.40.630.10">
    <property type="entry name" value="Zn peptidases"/>
    <property type="match status" value="1"/>
</dbReference>
<evidence type="ECO:0000259" key="5">
    <source>
        <dbReference type="Pfam" id="PF24827"/>
    </source>
</evidence>
<dbReference type="InterPro" id="IPR055438">
    <property type="entry name" value="AstE_AspA_cat"/>
</dbReference>
<name>A0A953HRG5_9BACT</name>
<dbReference type="RefSeq" id="WP_222578460.1">
    <property type="nucleotide sequence ID" value="NZ_JAHVHU010000002.1"/>
</dbReference>
<dbReference type="CDD" id="cd06230">
    <property type="entry name" value="M14_ASTE_ASPA_like"/>
    <property type="match status" value="1"/>
</dbReference>
<dbReference type="PANTHER" id="PTHR37326:SF1">
    <property type="entry name" value="BLL3975 PROTEIN"/>
    <property type="match status" value="1"/>
</dbReference>
<comment type="caution">
    <text evidence="6">The sequence shown here is derived from an EMBL/GenBank/DDBJ whole genome shotgun (WGS) entry which is preliminary data.</text>
</comment>
<dbReference type="GO" id="GO:0046872">
    <property type="term" value="F:metal ion binding"/>
    <property type="evidence" value="ECO:0007669"/>
    <property type="project" value="UniProtKB-KW"/>
</dbReference>
<dbReference type="GO" id="GO:0016811">
    <property type="term" value="F:hydrolase activity, acting on carbon-nitrogen (but not peptide) bonds, in linear amides"/>
    <property type="evidence" value="ECO:0007669"/>
    <property type="project" value="InterPro"/>
</dbReference>
<dbReference type="Proteomes" id="UP000753961">
    <property type="component" value="Unassembled WGS sequence"/>
</dbReference>
<reference evidence="6" key="1">
    <citation type="submission" date="2021-06" db="EMBL/GenBank/DDBJ databases">
        <title>44 bacteria genomes isolated from Dapeng, Shenzhen.</title>
        <authorList>
            <person name="Zheng W."/>
            <person name="Yu S."/>
            <person name="Huang Y."/>
        </authorList>
    </citation>
    <scope>NUCLEOTIDE SEQUENCE</scope>
    <source>
        <strain evidence="6">DP5N28-2</strain>
    </source>
</reference>
<dbReference type="EMBL" id="JAHVHU010000002">
    <property type="protein sequence ID" value="MBY5956946.1"/>
    <property type="molecule type" value="Genomic_DNA"/>
</dbReference>
<evidence type="ECO:0000313" key="6">
    <source>
        <dbReference type="EMBL" id="MBY5956946.1"/>
    </source>
</evidence>
<dbReference type="GO" id="GO:0016788">
    <property type="term" value="F:hydrolase activity, acting on ester bonds"/>
    <property type="evidence" value="ECO:0007669"/>
    <property type="project" value="InterPro"/>
</dbReference>
<evidence type="ECO:0000256" key="4">
    <source>
        <dbReference type="ARBA" id="ARBA00022833"/>
    </source>
</evidence>
<dbReference type="SUPFAM" id="SSF53187">
    <property type="entry name" value="Zn-dependent exopeptidases"/>
    <property type="match status" value="1"/>
</dbReference>
<evidence type="ECO:0000256" key="2">
    <source>
        <dbReference type="ARBA" id="ARBA00022723"/>
    </source>
</evidence>
<evidence type="ECO:0000256" key="1">
    <source>
        <dbReference type="ARBA" id="ARBA00001947"/>
    </source>
</evidence>